<accession>A0ABD5FA45</accession>
<dbReference type="RefSeq" id="WP_102871933.1">
    <property type="nucleotide sequence ID" value="NZ_JARPWY010000025.1"/>
</dbReference>
<proteinExistence type="predicted"/>
<protein>
    <submittedName>
        <fullName evidence="1">DUF3892 domain-containing protein</fullName>
    </submittedName>
</protein>
<sequence length="89" mass="10438">MAYRITHIRTSENYVTSTDKITHVKLEGGTIETVEQVVRYLDMNMEYYYTTTAYSKAQVESVHPTYGEPYIRTRANHTTKDNLLNLPRF</sequence>
<reference evidence="1 2" key="1">
    <citation type="submission" date="2023-03" db="EMBL/GenBank/DDBJ databases">
        <authorList>
            <person name="Shen W."/>
            <person name="Cai J."/>
        </authorList>
    </citation>
    <scope>NUCLEOTIDE SEQUENCE [LARGE SCALE GENOMIC DNA]</scope>
    <source>
        <strain evidence="1 2">Y2</strain>
    </source>
</reference>
<evidence type="ECO:0000313" key="2">
    <source>
        <dbReference type="Proteomes" id="UP001264335"/>
    </source>
</evidence>
<evidence type="ECO:0000313" key="1">
    <source>
        <dbReference type="EMBL" id="MDT2514686.1"/>
    </source>
</evidence>
<dbReference type="Proteomes" id="UP001264335">
    <property type="component" value="Unassembled WGS sequence"/>
</dbReference>
<organism evidence="1 2">
    <name type="scientific">Enterococcus avium</name>
    <name type="common">Streptococcus avium</name>
    <dbReference type="NCBI Taxonomy" id="33945"/>
    <lineage>
        <taxon>Bacteria</taxon>
        <taxon>Bacillati</taxon>
        <taxon>Bacillota</taxon>
        <taxon>Bacilli</taxon>
        <taxon>Lactobacillales</taxon>
        <taxon>Enterococcaceae</taxon>
        <taxon>Enterococcus</taxon>
    </lineage>
</organism>
<comment type="caution">
    <text evidence="1">The sequence shown here is derived from an EMBL/GenBank/DDBJ whole genome shotgun (WGS) entry which is preliminary data.</text>
</comment>
<dbReference type="EMBL" id="JARPWY010000025">
    <property type="protein sequence ID" value="MDT2514686.1"/>
    <property type="molecule type" value="Genomic_DNA"/>
</dbReference>
<name>A0ABD5FA45_ENTAV</name>
<dbReference type="InterPro" id="IPR024997">
    <property type="entry name" value="DUF3892"/>
</dbReference>
<dbReference type="AlphaFoldDB" id="A0ABD5FA45"/>
<gene>
    <name evidence="1" type="ORF">P7D79_10720</name>
</gene>
<dbReference type="Pfam" id="PF13031">
    <property type="entry name" value="DUF3892"/>
    <property type="match status" value="1"/>
</dbReference>